<evidence type="ECO:0000256" key="2">
    <source>
        <dbReference type="ARBA" id="ARBA00022898"/>
    </source>
</evidence>
<dbReference type="PROSITE" id="PS50949">
    <property type="entry name" value="HTH_GNTR"/>
    <property type="match status" value="1"/>
</dbReference>
<name>A0A841EEE4_9ACTN</name>
<dbReference type="InterPro" id="IPR004839">
    <property type="entry name" value="Aminotransferase_I/II_large"/>
</dbReference>
<dbReference type="InterPro" id="IPR000524">
    <property type="entry name" value="Tscrpt_reg_HTH_GntR"/>
</dbReference>
<dbReference type="GO" id="GO:0003677">
    <property type="term" value="F:DNA binding"/>
    <property type="evidence" value="ECO:0007669"/>
    <property type="project" value="UniProtKB-KW"/>
</dbReference>
<dbReference type="GO" id="GO:0003700">
    <property type="term" value="F:DNA-binding transcription factor activity"/>
    <property type="evidence" value="ECO:0007669"/>
    <property type="project" value="InterPro"/>
</dbReference>
<dbReference type="InterPro" id="IPR036388">
    <property type="entry name" value="WH-like_DNA-bd_sf"/>
</dbReference>
<dbReference type="Proteomes" id="UP000578077">
    <property type="component" value="Unassembled WGS sequence"/>
</dbReference>
<keyword evidence="3" id="KW-0805">Transcription regulation</keyword>
<evidence type="ECO:0000259" key="6">
    <source>
        <dbReference type="PROSITE" id="PS50949"/>
    </source>
</evidence>
<dbReference type="RefSeq" id="WP_312862405.1">
    <property type="nucleotide sequence ID" value="NZ_BAABKT010000005.1"/>
</dbReference>
<dbReference type="CDD" id="cd07377">
    <property type="entry name" value="WHTH_GntR"/>
    <property type="match status" value="1"/>
</dbReference>
<dbReference type="AlphaFoldDB" id="A0A841EEE4"/>
<evidence type="ECO:0000256" key="4">
    <source>
        <dbReference type="ARBA" id="ARBA00023125"/>
    </source>
</evidence>
<dbReference type="InterPro" id="IPR015424">
    <property type="entry name" value="PyrdxlP-dep_Trfase"/>
</dbReference>
<accession>A0A841EEE4</accession>
<proteinExistence type="inferred from homology"/>
<protein>
    <submittedName>
        <fullName evidence="7">DNA-binding transcriptional MocR family regulator</fullName>
    </submittedName>
</protein>
<sequence>MLDDSWEAYITDPGSATGIAAGVERAVDAGALTTGSALPPIRTFAGELGVNPNTVSAAYRTLRRRGVVETAGRRGTRVRPRLGSALREDIAAAVPAGAGDLSSGNPDPRLLPELAGPLGDAARDTAPVLYGRPAEDGELLGAATESFRADGVPAGTVAVAAGTLDAVEKALLTRLRPGDRVAVEDPGWHALLDLLGLLGLQPHAVAVDDDGPLPGELAGALEAGARAAVVTSRAQNPFGSALSERRAEELIGVLADHPDVLLVEDDHGFAFTSAPFRSLAPAVRNRMLVRSVSKAFGPDLRTAALVGDPETVAGVRTRQRVTHGWAAHTLQRAAARLWNEAGERSTQAAGRYDERRRALLEALARNAVPAHGRSGLNVWVPVPEETGVVSRLQERGWAVAPGARFRVAGAPGIRITTAALDPAQAPAVAAGVAAALRPVPAGRGT</sequence>
<reference evidence="7 8" key="1">
    <citation type="submission" date="2020-08" db="EMBL/GenBank/DDBJ databases">
        <title>Sequencing the genomes of 1000 actinobacteria strains.</title>
        <authorList>
            <person name="Klenk H.-P."/>
        </authorList>
    </citation>
    <scope>NUCLEOTIDE SEQUENCE [LARGE SCALE GENOMIC DNA]</scope>
    <source>
        <strain evidence="7 8">DSM 44593</strain>
    </source>
</reference>
<organism evidence="7 8">
    <name type="scientific">Streptomonospora salina</name>
    <dbReference type="NCBI Taxonomy" id="104205"/>
    <lineage>
        <taxon>Bacteria</taxon>
        <taxon>Bacillati</taxon>
        <taxon>Actinomycetota</taxon>
        <taxon>Actinomycetes</taxon>
        <taxon>Streptosporangiales</taxon>
        <taxon>Nocardiopsidaceae</taxon>
        <taxon>Streptomonospora</taxon>
    </lineage>
</organism>
<dbReference type="GO" id="GO:0030170">
    <property type="term" value="F:pyridoxal phosphate binding"/>
    <property type="evidence" value="ECO:0007669"/>
    <property type="project" value="InterPro"/>
</dbReference>
<dbReference type="EMBL" id="JACHLY010000001">
    <property type="protein sequence ID" value="MBB5997801.1"/>
    <property type="molecule type" value="Genomic_DNA"/>
</dbReference>
<evidence type="ECO:0000256" key="5">
    <source>
        <dbReference type="ARBA" id="ARBA00023163"/>
    </source>
</evidence>
<dbReference type="SMART" id="SM00345">
    <property type="entry name" value="HTH_GNTR"/>
    <property type="match status" value="1"/>
</dbReference>
<comment type="similarity">
    <text evidence="1">In the C-terminal section; belongs to the class-I pyridoxal-phosphate-dependent aminotransferase family.</text>
</comment>
<dbReference type="Gene3D" id="1.10.10.10">
    <property type="entry name" value="Winged helix-like DNA-binding domain superfamily/Winged helix DNA-binding domain"/>
    <property type="match status" value="1"/>
</dbReference>
<dbReference type="InterPro" id="IPR051446">
    <property type="entry name" value="HTH_trans_reg/aminotransferase"/>
</dbReference>
<evidence type="ECO:0000256" key="3">
    <source>
        <dbReference type="ARBA" id="ARBA00023015"/>
    </source>
</evidence>
<dbReference type="Pfam" id="PF00392">
    <property type="entry name" value="GntR"/>
    <property type="match status" value="1"/>
</dbReference>
<keyword evidence="2" id="KW-0663">Pyridoxal phosphate</keyword>
<keyword evidence="5" id="KW-0804">Transcription</keyword>
<dbReference type="Pfam" id="PF00155">
    <property type="entry name" value="Aminotran_1_2"/>
    <property type="match status" value="1"/>
</dbReference>
<evidence type="ECO:0000313" key="7">
    <source>
        <dbReference type="EMBL" id="MBB5997801.1"/>
    </source>
</evidence>
<dbReference type="CDD" id="cd00609">
    <property type="entry name" value="AAT_like"/>
    <property type="match status" value="1"/>
</dbReference>
<dbReference type="InterPro" id="IPR036390">
    <property type="entry name" value="WH_DNA-bd_sf"/>
</dbReference>
<keyword evidence="8" id="KW-1185">Reference proteome</keyword>
<evidence type="ECO:0000313" key="8">
    <source>
        <dbReference type="Proteomes" id="UP000578077"/>
    </source>
</evidence>
<dbReference type="SUPFAM" id="SSF53383">
    <property type="entry name" value="PLP-dependent transferases"/>
    <property type="match status" value="1"/>
</dbReference>
<dbReference type="SUPFAM" id="SSF46785">
    <property type="entry name" value="Winged helix' DNA-binding domain"/>
    <property type="match status" value="1"/>
</dbReference>
<keyword evidence="4 7" id="KW-0238">DNA-binding</keyword>
<comment type="caution">
    <text evidence="7">The sequence shown here is derived from an EMBL/GenBank/DDBJ whole genome shotgun (WGS) entry which is preliminary data.</text>
</comment>
<dbReference type="InterPro" id="IPR015421">
    <property type="entry name" value="PyrdxlP-dep_Trfase_major"/>
</dbReference>
<gene>
    <name evidence="7" type="ORF">HNR25_001552</name>
</gene>
<dbReference type="Gene3D" id="3.40.640.10">
    <property type="entry name" value="Type I PLP-dependent aspartate aminotransferase-like (Major domain)"/>
    <property type="match status" value="1"/>
</dbReference>
<dbReference type="PANTHER" id="PTHR46577:SF1">
    <property type="entry name" value="HTH-TYPE TRANSCRIPTIONAL REGULATORY PROTEIN GABR"/>
    <property type="match status" value="1"/>
</dbReference>
<feature type="domain" description="HTH gntR-type" evidence="6">
    <location>
        <begin position="13"/>
        <end position="81"/>
    </location>
</feature>
<evidence type="ECO:0000256" key="1">
    <source>
        <dbReference type="ARBA" id="ARBA00005384"/>
    </source>
</evidence>
<dbReference type="PANTHER" id="PTHR46577">
    <property type="entry name" value="HTH-TYPE TRANSCRIPTIONAL REGULATORY PROTEIN GABR"/>
    <property type="match status" value="1"/>
</dbReference>